<keyword evidence="5" id="KW-1185">Reference proteome</keyword>
<evidence type="ECO:0000256" key="1">
    <source>
        <dbReference type="ARBA" id="ARBA00004613"/>
    </source>
</evidence>
<evidence type="ECO:0000256" key="3">
    <source>
        <dbReference type="SAM" id="MobiDB-lite"/>
    </source>
</evidence>
<dbReference type="SUPFAM" id="SSF51120">
    <property type="entry name" value="beta-Roll"/>
    <property type="match status" value="2"/>
</dbReference>
<dbReference type="PRINTS" id="PR00313">
    <property type="entry name" value="CABNDNGRPT"/>
</dbReference>
<protein>
    <submittedName>
        <fullName evidence="4">Hemolysin-type calcium-binding repeat-containing protein</fullName>
    </submittedName>
</protein>
<reference evidence="4 5" key="1">
    <citation type="submission" date="2016-10" db="EMBL/GenBank/DDBJ databases">
        <authorList>
            <person name="de Groot N.N."/>
        </authorList>
    </citation>
    <scope>NUCLEOTIDE SEQUENCE [LARGE SCALE GENOMIC DNA]</scope>
    <source>
        <strain evidence="4 5">DSM 22007</strain>
    </source>
</reference>
<evidence type="ECO:0000313" key="4">
    <source>
        <dbReference type="EMBL" id="SEP55659.1"/>
    </source>
</evidence>
<dbReference type="GO" id="GO:0005576">
    <property type="term" value="C:extracellular region"/>
    <property type="evidence" value="ECO:0007669"/>
    <property type="project" value="UniProtKB-SubCell"/>
</dbReference>
<dbReference type="Pfam" id="PF00353">
    <property type="entry name" value="HemolysinCabind"/>
    <property type="match status" value="4"/>
</dbReference>
<dbReference type="GO" id="GO:0005509">
    <property type="term" value="F:calcium ion binding"/>
    <property type="evidence" value="ECO:0007669"/>
    <property type="project" value="InterPro"/>
</dbReference>
<dbReference type="PANTHER" id="PTHR38340">
    <property type="entry name" value="S-LAYER PROTEIN"/>
    <property type="match status" value="1"/>
</dbReference>
<dbReference type="RefSeq" id="WP_090266763.1">
    <property type="nucleotide sequence ID" value="NZ_FOEP01000001.1"/>
</dbReference>
<keyword evidence="2" id="KW-0964">Secreted</keyword>
<dbReference type="Gene3D" id="2.150.10.10">
    <property type="entry name" value="Serralysin-like metalloprotease, C-terminal"/>
    <property type="match status" value="4"/>
</dbReference>
<evidence type="ECO:0000313" key="5">
    <source>
        <dbReference type="Proteomes" id="UP000198634"/>
    </source>
</evidence>
<sequence>MATIYEIGDSDYFHQPSQTMAVGDTFEATSTIGDFGDKVWVYLEAGQSYTISATGIVPEGQQVLYFNNYQGANGAVTETGHVADSFGMISDASVVDGTTSYVLTASISGNYEITLSRGNWDSGVLTTQITVTEATLFNFTNGADTDTGTSAADDLNLLNGNDVFAAAGGADIINGAAGDDSIQGDAGNDTLIGSGGNDTLDGGADNDVLNGGNDLDVLNGGVGNDTLSGGRDADTLDGGADNDVLEGGAGADMLTGGSGADVFVFNTTSGQDTVTDFENGVDSFDVQALGVTGMADMTLTQVDADVLVDLGGGNTVTIENFDLADIDLADFGLSAAPIMGSSGKDNISGGSAADAIYGEGGNDKLMGNEGNDTLDGGNNNDRLYGGANDDNLSGGQGNDQLWGGTGADTIDGGRGRDVMHGDAGADVFVFAANSGTDTITDFEAGVDMLDLSALGLGGIGDVAITQFGADTLVSLDAGSGNTVTLLGVDALDLDITDFSF</sequence>
<evidence type="ECO:0000256" key="2">
    <source>
        <dbReference type="ARBA" id="ARBA00022525"/>
    </source>
</evidence>
<dbReference type="EMBL" id="FOEP01000001">
    <property type="protein sequence ID" value="SEP55659.1"/>
    <property type="molecule type" value="Genomic_DNA"/>
</dbReference>
<dbReference type="AlphaFoldDB" id="A0A1H8YU60"/>
<accession>A0A1H8YU60</accession>
<proteinExistence type="predicted"/>
<gene>
    <name evidence="4" type="ORF">SAMN04488092_101116</name>
</gene>
<feature type="region of interest" description="Disordered" evidence="3">
    <location>
        <begin position="187"/>
        <end position="206"/>
    </location>
</feature>
<dbReference type="OrthoDB" id="7766606at2"/>
<feature type="compositionally biased region" description="Low complexity" evidence="3">
    <location>
        <begin position="367"/>
        <end position="381"/>
    </location>
</feature>
<dbReference type="InterPro" id="IPR018511">
    <property type="entry name" value="Hemolysin-typ_Ca-bd_CS"/>
</dbReference>
<dbReference type="PROSITE" id="PS00330">
    <property type="entry name" value="HEMOLYSIN_CALCIUM"/>
    <property type="match status" value="3"/>
</dbReference>
<name>A0A1H8YU60_9RHOB</name>
<dbReference type="InterPro" id="IPR050557">
    <property type="entry name" value="RTX_toxin/Mannuronan_C5-epim"/>
</dbReference>
<dbReference type="PANTHER" id="PTHR38340:SF1">
    <property type="entry name" value="S-LAYER PROTEIN"/>
    <property type="match status" value="1"/>
</dbReference>
<dbReference type="Proteomes" id="UP000198634">
    <property type="component" value="Unassembled WGS sequence"/>
</dbReference>
<comment type="subcellular location">
    <subcellularLocation>
        <location evidence="1">Secreted</location>
    </subcellularLocation>
</comment>
<feature type="region of interest" description="Disordered" evidence="3">
    <location>
        <begin position="364"/>
        <end position="407"/>
    </location>
</feature>
<dbReference type="InterPro" id="IPR001343">
    <property type="entry name" value="Hemolysn_Ca-bd"/>
</dbReference>
<dbReference type="STRING" id="657014.SAMN04488092_101116"/>
<dbReference type="InterPro" id="IPR011049">
    <property type="entry name" value="Serralysin-like_metalloprot_C"/>
</dbReference>
<organism evidence="4 5">
    <name type="scientific">Thalassovita taeanensis</name>
    <dbReference type="NCBI Taxonomy" id="657014"/>
    <lineage>
        <taxon>Bacteria</taxon>
        <taxon>Pseudomonadati</taxon>
        <taxon>Pseudomonadota</taxon>
        <taxon>Alphaproteobacteria</taxon>
        <taxon>Rhodobacterales</taxon>
        <taxon>Roseobacteraceae</taxon>
        <taxon>Thalassovita</taxon>
    </lineage>
</organism>